<reference evidence="1" key="1">
    <citation type="submission" date="2021-07" db="EMBL/GenBank/DDBJ databases">
        <title>Elsinoe batatas strain:CRI-CJ2 Genome sequencing and assembly.</title>
        <authorList>
            <person name="Huang L."/>
        </authorList>
    </citation>
    <scope>NUCLEOTIDE SEQUENCE</scope>
    <source>
        <strain evidence="1">CRI-CJ2</strain>
    </source>
</reference>
<proteinExistence type="predicted"/>
<sequence>MRRKECWEKLLSISQFQAYVRLTLHSSGIMAINRGPIIQVHTDESLSRAQAGKESDGYTRMAVVVDVRGVWNEQRSRIKVIGLMVAYCQRVQDLDRDRAQISDHVLVHSNDVQLITQDNIAGKVYLERENSADENGQIGYRTNLDTSSQNVLVNKGTPDALSPVEISINLKRAHDFIIDMHGNSMAEPLVPDEILVRYGPQHEIPSSEFNTRTKNLAITNLPKYYICGYSRRSPAKYFEDAAAFWPLKANLVLSDQS</sequence>
<evidence type="ECO:0000313" key="1">
    <source>
        <dbReference type="EMBL" id="KAG8630347.1"/>
    </source>
</evidence>
<comment type="caution">
    <text evidence="1">The sequence shown here is derived from an EMBL/GenBank/DDBJ whole genome shotgun (WGS) entry which is preliminary data.</text>
</comment>
<evidence type="ECO:0000313" key="2">
    <source>
        <dbReference type="Proteomes" id="UP000809789"/>
    </source>
</evidence>
<keyword evidence="2" id="KW-1185">Reference proteome</keyword>
<name>A0A8K0PJA9_9PEZI</name>
<dbReference type="EMBL" id="JAESVG020000002">
    <property type="protein sequence ID" value="KAG8630347.1"/>
    <property type="molecule type" value="Genomic_DNA"/>
</dbReference>
<gene>
    <name evidence="1" type="ORF">KVT40_001966</name>
</gene>
<organism evidence="1 2">
    <name type="scientific">Elsinoe batatas</name>
    <dbReference type="NCBI Taxonomy" id="2601811"/>
    <lineage>
        <taxon>Eukaryota</taxon>
        <taxon>Fungi</taxon>
        <taxon>Dikarya</taxon>
        <taxon>Ascomycota</taxon>
        <taxon>Pezizomycotina</taxon>
        <taxon>Dothideomycetes</taxon>
        <taxon>Dothideomycetidae</taxon>
        <taxon>Myriangiales</taxon>
        <taxon>Elsinoaceae</taxon>
        <taxon>Elsinoe</taxon>
    </lineage>
</organism>
<dbReference type="AlphaFoldDB" id="A0A8K0PJA9"/>
<protein>
    <submittedName>
        <fullName evidence="1">Uncharacterized protein</fullName>
    </submittedName>
</protein>
<dbReference type="Proteomes" id="UP000809789">
    <property type="component" value="Unassembled WGS sequence"/>
</dbReference>
<accession>A0A8K0PJA9</accession>